<comment type="caution">
    <text evidence="7">The sequence shown here is derived from an EMBL/GenBank/DDBJ whole genome shotgun (WGS) entry which is preliminary data.</text>
</comment>
<evidence type="ECO:0000256" key="1">
    <source>
        <dbReference type="ARBA" id="ARBA00022723"/>
    </source>
</evidence>
<evidence type="ECO:0000256" key="4">
    <source>
        <dbReference type="PROSITE-ProRule" id="PRU00508"/>
    </source>
</evidence>
<feature type="domain" description="UBR-type" evidence="6">
    <location>
        <begin position="13"/>
        <end position="84"/>
    </location>
</feature>
<proteinExistence type="predicted"/>
<accession>A0A1J4JK19</accession>
<evidence type="ECO:0000259" key="6">
    <source>
        <dbReference type="PROSITE" id="PS51157"/>
    </source>
</evidence>
<dbReference type="SMART" id="SM00396">
    <property type="entry name" value="ZnF_UBR1"/>
    <property type="match status" value="1"/>
</dbReference>
<dbReference type="PANTHER" id="PTHR21725:SF1">
    <property type="entry name" value="E3 UBIQUITIN-PROTEIN LIGASE UBR4"/>
    <property type="match status" value="1"/>
</dbReference>
<dbReference type="GeneID" id="94845354"/>
<reference evidence="7" key="1">
    <citation type="submission" date="2016-10" db="EMBL/GenBank/DDBJ databases">
        <authorList>
            <person name="Benchimol M."/>
            <person name="Almeida L.G."/>
            <person name="Vasconcelos A.T."/>
            <person name="Perreira-Neves A."/>
            <person name="Rosa I.A."/>
            <person name="Tasca T."/>
            <person name="Bogo M.R."/>
            <person name="de Souza W."/>
        </authorList>
    </citation>
    <scope>NUCLEOTIDE SEQUENCE [LARGE SCALE GENOMIC DNA]</scope>
    <source>
        <strain evidence="7">K</strain>
    </source>
</reference>
<feature type="zinc finger region" description="UBR-type" evidence="4">
    <location>
        <begin position="13"/>
        <end position="84"/>
    </location>
</feature>
<keyword evidence="2" id="KW-0863">Zinc-finger</keyword>
<feature type="compositionally biased region" description="Basic and acidic residues" evidence="5">
    <location>
        <begin position="190"/>
        <end position="212"/>
    </location>
</feature>
<evidence type="ECO:0000256" key="2">
    <source>
        <dbReference type="ARBA" id="ARBA00022771"/>
    </source>
</evidence>
<evidence type="ECO:0000313" key="8">
    <source>
        <dbReference type="Proteomes" id="UP000179807"/>
    </source>
</evidence>
<dbReference type="AlphaFoldDB" id="A0A1J4JK19"/>
<keyword evidence="3" id="KW-0862">Zinc</keyword>
<dbReference type="EMBL" id="MLAK01001105">
    <property type="protein sequence ID" value="OHS97596.1"/>
    <property type="molecule type" value="Genomic_DNA"/>
</dbReference>
<evidence type="ECO:0000256" key="3">
    <source>
        <dbReference type="ARBA" id="ARBA00022833"/>
    </source>
</evidence>
<evidence type="ECO:0000256" key="5">
    <source>
        <dbReference type="SAM" id="MobiDB-lite"/>
    </source>
</evidence>
<dbReference type="CDD" id="cd19674">
    <property type="entry name" value="UBR-box_UBR4_like"/>
    <property type="match status" value="1"/>
</dbReference>
<sequence>MTSDEIPFHCPECQCTFLETGKMISVQHFYQCETCFPNSKIRLVCEICAATCHKGHKIVDAQMASGFCDCGSGYGPEKCQRMFNFKKKMNFVNVNKSRRNNFRFIPKHICWAGDQEYVDVHIVQVNSSDPSVFIEEEEEEEKEEEEKKEEIVIEEEKIVTFEPIQPPKRREISTAKSPRRKSYVSMHESSSFDRLNRKNPVKERSNEWVRKKPPKDDRFVVFINPKKAKDDTE</sequence>
<dbReference type="PANTHER" id="PTHR21725">
    <property type="entry name" value="E3 UBIQUITIN-PROTEIN LIGASE UBR4"/>
    <property type="match status" value="1"/>
</dbReference>
<dbReference type="Proteomes" id="UP000179807">
    <property type="component" value="Unassembled WGS sequence"/>
</dbReference>
<dbReference type="OrthoDB" id="1411744at2759"/>
<dbReference type="Pfam" id="PF02207">
    <property type="entry name" value="zf-UBR"/>
    <property type="match status" value="1"/>
</dbReference>
<dbReference type="PROSITE" id="PS51157">
    <property type="entry name" value="ZF_UBR"/>
    <property type="match status" value="1"/>
</dbReference>
<keyword evidence="8" id="KW-1185">Reference proteome</keyword>
<feature type="region of interest" description="Disordered" evidence="5">
    <location>
        <begin position="161"/>
        <end position="212"/>
    </location>
</feature>
<dbReference type="VEuPathDB" id="TrichDB:TRFO_36133"/>
<dbReference type="InterPro" id="IPR045189">
    <property type="entry name" value="UBR4-like"/>
</dbReference>
<dbReference type="GO" id="GO:0008270">
    <property type="term" value="F:zinc ion binding"/>
    <property type="evidence" value="ECO:0007669"/>
    <property type="project" value="UniProtKB-KW"/>
</dbReference>
<name>A0A1J4JK19_9EUKA</name>
<dbReference type="InterPro" id="IPR003126">
    <property type="entry name" value="Znf_UBR"/>
</dbReference>
<gene>
    <name evidence="7" type="ORF">TRFO_36133</name>
</gene>
<keyword evidence="1" id="KW-0479">Metal-binding</keyword>
<organism evidence="7 8">
    <name type="scientific">Tritrichomonas foetus</name>
    <dbReference type="NCBI Taxonomy" id="1144522"/>
    <lineage>
        <taxon>Eukaryota</taxon>
        <taxon>Metamonada</taxon>
        <taxon>Parabasalia</taxon>
        <taxon>Tritrichomonadida</taxon>
        <taxon>Tritrichomonadidae</taxon>
        <taxon>Tritrichomonas</taxon>
    </lineage>
</organism>
<evidence type="ECO:0000313" key="7">
    <source>
        <dbReference type="EMBL" id="OHS97596.1"/>
    </source>
</evidence>
<dbReference type="RefSeq" id="XP_068350733.1">
    <property type="nucleotide sequence ID" value="XM_068510650.1"/>
</dbReference>
<protein>
    <recommendedName>
        <fullName evidence="6">UBR-type domain-containing protein</fullName>
    </recommendedName>
</protein>